<dbReference type="NCBIfam" id="NF047421">
    <property type="entry name" value="YfmH_fam"/>
    <property type="match status" value="1"/>
</dbReference>
<dbReference type="Pfam" id="PF00675">
    <property type="entry name" value="Peptidase_M16"/>
    <property type="match status" value="1"/>
</dbReference>
<feature type="domain" description="Peptidase M16 C-terminal" evidence="2">
    <location>
        <begin position="183"/>
        <end position="362"/>
    </location>
</feature>
<dbReference type="SUPFAM" id="SSF63411">
    <property type="entry name" value="LuxS/MPP-like metallohydrolase"/>
    <property type="match status" value="2"/>
</dbReference>
<dbReference type="InterPro" id="IPR011765">
    <property type="entry name" value="Pept_M16_N"/>
</dbReference>
<dbReference type="Gene3D" id="3.30.830.10">
    <property type="entry name" value="Metalloenzyme, LuxS/M16 peptidase-like"/>
    <property type="match status" value="2"/>
</dbReference>
<accession>A0A3A9K981</accession>
<name>A0A3A9K981_9BACI</name>
<dbReference type="PANTHER" id="PTHR11851">
    <property type="entry name" value="METALLOPROTEASE"/>
    <property type="match status" value="1"/>
</dbReference>
<dbReference type="EMBL" id="PDOE01000001">
    <property type="protein sequence ID" value="RKL69057.1"/>
    <property type="molecule type" value="Genomic_DNA"/>
</dbReference>
<sequence>MSKLTFDQLQETLYAEELSNGLQVYVLPKKGFNKTFATFTTKYGSIDNHFTPLGKDEKTRVPDGIAHFLEHKMFDDEEGDVFQQFSKQGASANAFTSFTRTAYLFSSTMNVKDNLETLMNFVQKPYFTDESVEKEKGIIEQEIKMYEDNPDWQNFFGLLTAMYQNHPVSIDIAGTVDSIMKTTKELLYTCYETFYHPSNMVLFIVGNVVPDEVMEQVKNNQKAKTFAKPEEIKRFFESESSEVSTKKKVIPMPVNTGKCLVGIKDKNPNRSGEDLLRHELSLQLVLEMMFGQSSTNYQSLYEEGLIDDSFSFDYTAEQGFGFSVIGGDSNDPELLASRIEEMVKDFIEQPIDQEAIDRIRKKKIGYFLKAMNSPEFIANQFTRYRFNDMDLFHVIPMLESLTLEQLKETMKEHFTLDTQMSQCIVKSEDSTNSND</sequence>
<proteinExistence type="predicted"/>
<protein>
    <submittedName>
        <fullName evidence="3">Peptidase M16</fullName>
    </submittedName>
</protein>
<dbReference type="RefSeq" id="WP_110936304.1">
    <property type="nucleotide sequence ID" value="NZ_KZ614146.1"/>
</dbReference>
<dbReference type="Pfam" id="PF05193">
    <property type="entry name" value="Peptidase_M16_C"/>
    <property type="match status" value="1"/>
</dbReference>
<feature type="domain" description="Peptidase M16 N-terminal" evidence="1">
    <location>
        <begin position="63"/>
        <end position="175"/>
    </location>
</feature>
<dbReference type="PANTHER" id="PTHR11851:SF134">
    <property type="entry name" value="ZINC-DEPENDENT PROTEASE"/>
    <property type="match status" value="1"/>
</dbReference>
<reference evidence="3 4" key="1">
    <citation type="submission" date="2017-10" db="EMBL/GenBank/DDBJ databases">
        <title>Bacillus sp. nov., a halophilic bacterium isolated from a Keqin Lake.</title>
        <authorList>
            <person name="Wang H."/>
        </authorList>
    </citation>
    <scope>NUCLEOTIDE SEQUENCE [LARGE SCALE GENOMIC DNA]</scope>
    <source>
        <strain evidence="3 4">KCTC 13187</strain>
    </source>
</reference>
<evidence type="ECO:0000259" key="2">
    <source>
        <dbReference type="Pfam" id="PF05193"/>
    </source>
</evidence>
<evidence type="ECO:0000259" key="1">
    <source>
        <dbReference type="Pfam" id="PF00675"/>
    </source>
</evidence>
<dbReference type="GO" id="GO:0046872">
    <property type="term" value="F:metal ion binding"/>
    <property type="evidence" value="ECO:0007669"/>
    <property type="project" value="InterPro"/>
</dbReference>
<dbReference type="AlphaFoldDB" id="A0A3A9K981"/>
<dbReference type="InterPro" id="IPR050361">
    <property type="entry name" value="MPP/UQCRC_Complex"/>
</dbReference>
<keyword evidence="4" id="KW-1185">Reference proteome</keyword>
<evidence type="ECO:0000313" key="3">
    <source>
        <dbReference type="EMBL" id="RKL69057.1"/>
    </source>
</evidence>
<dbReference type="InterPro" id="IPR011249">
    <property type="entry name" value="Metalloenz_LuxS/M16"/>
</dbReference>
<dbReference type="Proteomes" id="UP000281498">
    <property type="component" value="Unassembled WGS sequence"/>
</dbReference>
<evidence type="ECO:0000313" key="4">
    <source>
        <dbReference type="Proteomes" id="UP000281498"/>
    </source>
</evidence>
<organism evidence="3 4">
    <name type="scientific">Salipaludibacillus neizhouensis</name>
    <dbReference type="NCBI Taxonomy" id="885475"/>
    <lineage>
        <taxon>Bacteria</taxon>
        <taxon>Bacillati</taxon>
        <taxon>Bacillota</taxon>
        <taxon>Bacilli</taxon>
        <taxon>Bacillales</taxon>
        <taxon>Bacillaceae</taxon>
    </lineage>
</organism>
<comment type="caution">
    <text evidence="3">The sequence shown here is derived from an EMBL/GenBank/DDBJ whole genome shotgun (WGS) entry which is preliminary data.</text>
</comment>
<gene>
    <name evidence="3" type="ORF">CR203_03175</name>
</gene>
<dbReference type="OrthoDB" id="9811314at2"/>
<dbReference type="InterPro" id="IPR007863">
    <property type="entry name" value="Peptidase_M16_C"/>
</dbReference>